<organism evidence="1 2">
    <name type="scientific">Trichomalopsis sarcophagae</name>
    <dbReference type="NCBI Taxonomy" id="543379"/>
    <lineage>
        <taxon>Eukaryota</taxon>
        <taxon>Metazoa</taxon>
        <taxon>Ecdysozoa</taxon>
        <taxon>Arthropoda</taxon>
        <taxon>Hexapoda</taxon>
        <taxon>Insecta</taxon>
        <taxon>Pterygota</taxon>
        <taxon>Neoptera</taxon>
        <taxon>Endopterygota</taxon>
        <taxon>Hymenoptera</taxon>
        <taxon>Apocrita</taxon>
        <taxon>Proctotrupomorpha</taxon>
        <taxon>Chalcidoidea</taxon>
        <taxon>Pteromalidae</taxon>
        <taxon>Pteromalinae</taxon>
        <taxon>Trichomalopsis</taxon>
    </lineage>
</organism>
<gene>
    <name evidence="1" type="ORF">TSAR_003546</name>
</gene>
<proteinExistence type="predicted"/>
<dbReference type="AlphaFoldDB" id="A0A232FET4"/>
<evidence type="ECO:0000313" key="2">
    <source>
        <dbReference type="Proteomes" id="UP000215335"/>
    </source>
</evidence>
<accession>A0A232FET4</accession>
<name>A0A232FET4_9HYME</name>
<dbReference type="EMBL" id="NNAY01000327">
    <property type="protein sequence ID" value="OXU29205.1"/>
    <property type="molecule type" value="Genomic_DNA"/>
</dbReference>
<feature type="non-terminal residue" evidence="1">
    <location>
        <position position="1"/>
    </location>
</feature>
<keyword evidence="2" id="KW-1185">Reference proteome</keyword>
<protein>
    <submittedName>
        <fullName evidence="1">Uncharacterized protein</fullName>
    </submittedName>
</protein>
<dbReference type="Proteomes" id="UP000215335">
    <property type="component" value="Unassembled WGS sequence"/>
</dbReference>
<reference evidence="1 2" key="1">
    <citation type="journal article" date="2017" name="Curr. Biol.">
        <title>The Evolution of Venom by Co-option of Single-Copy Genes.</title>
        <authorList>
            <person name="Martinson E.O."/>
            <person name="Mrinalini"/>
            <person name="Kelkar Y.D."/>
            <person name="Chang C.H."/>
            <person name="Werren J.H."/>
        </authorList>
    </citation>
    <scope>NUCLEOTIDE SEQUENCE [LARGE SCALE GENOMIC DNA]</scope>
    <source>
        <strain evidence="1 2">Alberta</strain>
        <tissue evidence="1">Whole body</tissue>
    </source>
</reference>
<comment type="caution">
    <text evidence="1">The sequence shown here is derived from an EMBL/GenBank/DDBJ whole genome shotgun (WGS) entry which is preliminary data.</text>
</comment>
<sequence length="52" mass="6270">FEFPVHNIEQYDNPLKLSFKCVTVYTNYNPSYKTTCALHNVKLMKLFYQHKL</sequence>
<evidence type="ECO:0000313" key="1">
    <source>
        <dbReference type="EMBL" id="OXU29205.1"/>
    </source>
</evidence>